<evidence type="ECO:0000313" key="1">
    <source>
        <dbReference type="EMBL" id="CAG9327829.1"/>
    </source>
</evidence>
<organism evidence="1 2">
    <name type="scientific">Blepharisma stoltei</name>
    <dbReference type="NCBI Taxonomy" id="1481888"/>
    <lineage>
        <taxon>Eukaryota</taxon>
        <taxon>Sar</taxon>
        <taxon>Alveolata</taxon>
        <taxon>Ciliophora</taxon>
        <taxon>Postciliodesmatophora</taxon>
        <taxon>Heterotrichea</taxon>
        <taxon>Heterotrichida</taxon>
        <taxon>Blepharismidae</taxon>
        <taxon>Blepharisma</taxon>
    </lineage>
</organism>
<accession>A0AAU9K1K7</accession>
<name>A0AAU9K1K7_9CILI</name>
<sequence>MAENIASAQLRLLVQSMETYLKQLDSKDISNLVKRNRDIEGIYERTSHIIKASKIAISNSAQEVLHKSKDNTI</sequence>
<reference evidence="1" key="1">
    <citation type="submission" date="2021-09" db="EMBL/GenBank/DDBJ databases">
        <authorList>
            <consortium name="AG Swart"/>
            <person name="Singh M."/>
            <person name="Singh A."/>
            <person name="Seah K."/>
            <person name="Emmerich C."/>
        </authorList>
    </citation>
    <scope>NUCLEOTIDE SEQUENCE</scope>
    <source>
        <strain evidence="1">ATCC30299</strain>
    </source>
</reference>
<dbReference type="Proteomes" id="UP001162131">
    <property type="component" value="Unassembled WGS sequence"/>
</dbReference>
<dbReference type="EMBL" id="CAJZBQ010000044">
    <property type="protein sequence ID" value="CAG9327829.1"/>
    <property type="molecule type" value="Genomic_DNA"/>
</dbReference>
<protein>
    <submittedName>
        <fullName evidence="1">Uncharacterized protein</fullName>
    </submittedName>
</protein>
<dbReference type="AlphaFoldDB" id="A0AAU9K1K7"/>
<proteinExistence type="predicted"/>
<gene>
    <name evidence="1" type="ORF">BSTOLATCC_MIC44456</name>
</gene>
<evidence type="ECO:0000313" key="2">
    <source>
        <dbReference type="Proteomes" id="UP001162131"/>
    </source>
</evidence>
<keyword evidence="2" id="KW-1185">Reference proteome</keyword>
<comment type="caution">
    <text evidence="1">The sequence shown here is derived from an EMBL/GenBank/DDBJ whole genome shotgun (WGS) entry which is preliminary data.</text>
</comment>